<sequence length="172" mass="18282">MPSALAESIGQIDLAIIALIALSGMFGLWRGIVKEVFSIASLILAIVAVRLYSGLAAIQLESIIDNGVVRLAIASAVLFISVMILGSGLIALLQKLLTFTGLRLIDRLLGGVFGLARGVLVLMVVIYFAEPFVGTRQFWVESLAIARAQEAMAIAAEYLQPVAASQERGKVI</sequence>
<dbReference type="InterPro" id="IPR052719">
    <property type="entry name" value="CvpA-like"/>
</dbReference>
<dbReference type="Proteomes" id="UP000051934">
    <property type="component" value="Unassembled WGS sequence"/>
</dbReference>
<evidence type="ECO:0000256" key="1">
    <source>
        <dbReference type="ARBA" id="ARBA00004141"/>
    </source>
</evidence>
<gene>
    <name evidence="6" type="ORF">ABR69_12425</name>
</gene>
<proteinExistence type="predicted"/>
<reference evidence="6 7" key="1">
    <citation type="submission" date="2015-10" db="EMBL/GenBank/DDBJ databases">
        <title>Metagenome-Assembled Genomes uncover a global brackish microbiome.</title>
        <authorList>
            <person name="Hugerth L.W."/>
            <person name="Larsson J."/>
            <person name="Alneberg J."/>
            <person name="Lindh M.V."/>
            <person name="Legrand C."/>
            <person name="Pinhassi J."/>
            <person name="Andersson A.F."/>
        </authorList>
    </citation>
    <scope>NUCLEOTIDE SEQUENCE [LARGE SCALE GENOMIC DNA]</scope>
    <source>
        <strain evidence="6">BACL4 MAG-120507-bin80</strain>
    </source>
</reference>
<keyword evidence="3 5" id="KW-1133">Transmembrane helix</keyword>
<evidence type="ECO:0000256" key="5">
    <source>
        <dbReference type="SAM" id="Phobius"/>
    </source>
</evidence>
<comment type="caution">
    <text evidence="6">The sequence shown here is derived from an EMBL/GenBank/DDBJ whole genome shotgun (WGS) entry which is preliminary data.</text>
</comment>
<comment type="subcellular location">
    <subcellularLocation>
        <location evidence="1">Membrane</location>
        <topology evidence="1">Multi-pass membrane protein</topology>
    </subcellularLocation>
</comment>
<dbReference type="PANTHER" id="PTHR36926">
    <property type="entry name" value="COLICIN V PRODUCTION PROTEIN"/>
    <property type="match status" value="1"/>
</dbReference>
<name>A0A0R2SES9_9GAMM</name>
<evidence type="ECO:0000256" key="4">
    <source>
        <dbReference type="ARBA" id="ARBA00023136"/>
    </source>
</evidence>
<evidence type="ECO:0000256" key="2">
    <source>
        <dbReference type="ARBA" id="ARBA00022692"/>
    </source>
</evidence>
<keyword evidence="2 5" id="KW-0812">Transmembrane</keyword>
<protein>
    <recommendedName>
        <fullName evidence="8">Colicin V production CvpA</fullName>
    </recommendedName>
</protein>
<dbReference type="Pfam" id="PF02674">
    <property type="entry name" value="Colicin_V"/>
    <property type="match status" value="1"/>
</dbReference>
<evidence type="ECO:0008006" key="8">
    <source>
        <dbReference type="Google" id="ProtNLM"/>
    </source>
</evidence>
<feature type="transmembrane region" description="Helical" evidence="5">
    <location>
        <begin position="36"/>
        <end position="60"/>
    </location>
</feature>
<organism evidence="6 7">
    <name type="scientific">OM182 bacterium BACL3 MAG-120507-bin80</name>
    <dbReference type="NCBI Taxonomy" id="1655577"/>
    <lineage>
        <taxon>Bacteria</taxon>
        <taxon>Pseudomonadati</taxon>
        <taxon>Pseudomonadota</taxon>
        <taxon>Gammaproteobacteria</taxon>
        <taxon>OMG group</taxon>
        <taxon>OM182 clade</taxon>
    </lineage>
</organism>
<dbReference type="GO" id="GO:0016020">
    <property type="term" value="C:membrane"/>
    <property type="evidence" value="ECO:0007669"/>
    <property type="project" value="UniProtKB-SubCell"/>
</dbReference>
<feature type="transmembrane region" description="Helical" evidence="5">
    <location>
        <begin position="72"/>
        <end position="93"/>
    </location>
</feature>
<accession>A0A0R2SES9</accession>
<dbReference type="EMBL" id="LIBB01000008">
    <property type="protein sequence ID" value="KRO73335.1"/>
    <property type="molecule type" value="Genomic_DNA"/>
</dbReference>
<keyword evidence="4 5" id="KW-0472">Membrane</keyword>
<evidence type="ECO:0000313" key="6">
    <source>
        <dbReference type="EMBL" id="KRO73335.1"/>
    </source>
</evidence>
<dbReference type="AlphaFoldDB" id="A0A0R2SES9"/>
<evidence type="ECO:0000256" key="3">
    <source>
        <dbReference type="ARBA" id="ARBA00022989"/>
    </source>
</evidence>
<evidence type="ECO:0000313" key="7">
    <source>
        <dbReference type="Proteomes" id="UP000051934"/>
    </source>
</evidence>
<dbReference type="InterPro" id="IPR003825">
    <property type="entry name" value="Colicin-V_CvpA"/>
</dbReference>
<feature type="transmembrane region" description="Helical" evidence="5">
    <location>
        <begin position="12"/>
        <end position="29"/>
    </location>
</feature>
<dbReference type="PANTHER" id="PTHR36926:SF1">
    <property type="entry name" value="COLICIN V PRODUCTION PROTEIN"/>
    <property type="match status" value="1"/>
</dbReference>
<dbReference type="GO" id="GO:0009403">
    <property type="term" value="P:toxin biosynthetic process"/>
    <property type="evidence" value="ECO:0007669"/>
    <property type="project" value="InterPro"/>
</dbReference>
<feature type="transmembrane region" description="Helical" evidence="5">
    <location>
        <begin position="105"/>
        <end position="129"/>
    </location>
</feature>